<dbReference type="InterPro" id="IPR001610">
    <property type="entry name" value="PAC"/>
</dbReference>
<dbReference type="FunFam" id="3.30.70.270:FF:000001">
    <property type="entry name" value="Diguanylate cyclase domain protein"/>
    <property type="match status" value="1"/>
</dbReference>
<dbReference type="InterPro" id="IPR000014">
    <property type="entry name" value="PAS"/>
</dbReference>
<feature type="domain" description="PAC" evidence="2">
    <location>
        <begin position="199"/>
        <end position="251"/>
    </location>
</feature>
<dbReference type="InterPro" id="IPR013655">
    <property type="entry name" value="PAS_fold_3"/>
</dbReference>
<gene>
    <name evidence="4" type="ORF">EJN92_04295</name>
</gene>
<accession>A0A3S9HGQ2</accession>
<dbReference type="Gene3D" id="3.30.450.20">
    <property type="entry name" value="PAS domain"/>
    <property type="match status" value="2"/>
</dbReference>
<dbReference type="OrthoDB" id="5571399at2"/>
<dbReference type="SUPFAM" id="SSF55073">
    <property type="entry name" value="Nucleotide cyclase"/>
    <property type="match status" value="1"/>
</dbReference>
<dbReference type="InterPro" id="IPR035965">
    <property type="entry name" value="PAS-like_dom_sf"/>
</dbReference>
<dbReference type="InterPro" id="IPR000700">
    <property type="entry name" value="PAS-assoc_C"/>
</dbReference>
<dbReference type="SMART" id="SM00091">
    <property type="entry name" value="PAS"/>
    <property type="match status" value="2"/>
</dbReference>
<dbReference type="Gene3D" id="3.30.70.270">
    <property type="match status" value="1"/>
</dbReference>
<feature type="domain" description="PAS" evidence="1">
    <location>
        <begin position="6"/>
        <end position="50"/>
    </location>
</feature>
<dbReference type="InterPro" id="IPR052163">
    <property type="entry name" value="DGC-Regulatory_Protein"/>
</dbReference>
<feature type="domain" description="PAS" evidence="1">
    <location>
        <begin position="126"/>
        <end position="196"/>
    </location>
</feature>
<dbReference type="Pfam" id="PF00990">
    <property type="entry name" value="GGDEF"/>
    <property type="match status" value="1"/>
</dbReference>
<evidence type="ECO:0000313" key="5">
    <source>
        <dbReference type="Proteomes" id="UP000275663"/>
    </source>
</evidence>
<protein>
    <submittedName>
        <fullName evidence="4">Sensor domain-containing diguanylate cyclase</fullName>
    </submittedName>
</protein>
<evidence type="ECO:0000259" key="1">
    <source>
        <dbReference type="PROSITE" id="PS50112"/>
    </source>
</evidence>
<dbReference type="Pfam" id="PF13426">
    <property type="entry name" value="PAS_9"/>
    <property type="match status" value="1"/>
</dbReference>
<dbReference type="PROSITE" id="PS50112">
    <property type="entry name" value="PAS"/>
    <property type="match status" value="2"/>
</dbReference>
<dbReference type="PROSITE" id="PS50887">
    <property type="entry name" value="GGDEF"/>
    <property type="match status" value="1"/>
</dbReference>
<dbReference type="NCBIfam" id="TIGR00229">
    <property type="entry name" value="sensory_box"/>
    <property type="match status" value="2"/>
</dbReference>
<sequence>MNASGTPVNHRHAIESSLDGYLHVSHTGHLIDVNAAYCRLSGYSHDELIGMHISALAENPELARQHTELIISLGSYRFETSHRRKDGSCWSAEASATYSEVNDGEMFGFLRDISERKRLESLLVQTERHFALLVAATPVGVFETNASGACIFVNHQWSEMTGLSQEEASGNGWIAALHPDDREPLANAWSAAVTEGLPFRQEYRFIDKQGKITWVLGQSQKLLSSEGKTLGYIGSTTDISDSKLLAAQIHEMAFLDALTQLPNRRYLHDRLRLAIALSKRKSSYGALMFMDLDNFKPVNDEWGHEAGDQLLVEAAQRIKACLREVDTVARFGGDEFVVIVSELDNNLEHATDQAKVVAEKIRQSLSLPFHLRSSLEDLAASDSQHQASASIGVVMFINEGDTQNDILKWADHAMYQAKKAGGNTIVFHT</sequence>
<dbReference type="PANTHER" id="PTHR46663">
    <property type="entry name" value="DIGUANYLATE CYCLASE DGCT-RELATED"/>
    <property type="match status" value="1"/>
</dbReference>
<dbReference type="InterPro" id="IPR000160">
    <property type="entry name" value="GGDEF_dom"/>
</dbReference>
<dbReference type="SUPFAM" id="SSF55785">
    <property type="entry name" value="PYP-like sensor domain (PAS domain)"/>
    <property type="match status" value="2"/>
</dbReference>
<dbReference type="InterPro" id="IPR029787">
    <property type="entry name" value="Nucleotide_cyclase"/>
</dbReference>
<dbReference type="FunFam" id="3.30.450.20:FF:000099">
    <property type="entry name" value="Sensory box sensor histidine kinase"/>
    <property type="match status" value="1"/>
</dbReference>
<dbReference type="Proteomes" id="UP000275663">
    <property type="component" value="Chromosome"/>
</dbReference>
<evidence type="ECO:0000259" key="2">
    <source>
        <dbReference type="PROSITE" id="PS50113"/>
    </source>
</evidence>
<feature type="domain" description="GGDEF" evidence="3">
    <location>
        <begin position="283"/>
        <end position="429"/>
    </location>
</feature>
<dbReference type="KEGG" id="upv:EJN92_04295"/>
<dbReference type="EMBL" id="CP034464">
    <property type="protein sequence ID" value="AZP11294.1"/>
    <property type="molecule type" value="Genomic_DNA"/>
</dbReference>
<proteinExistence type="predicted"/>
<dbReference type="PANTHER" id="PTHR46663:SF3">
    <property type="entry name" value="SLL0267 PROTEIN"/>
    <property type="match status" value="1"/>
</dbReference>
<dbReference type="GO" id="GO:0003824">
    <property type="term" value="F:catalytic activity"/>
    <property type="evidence" value="ECO:0007669"/>
    <property type="project" value="UniProtKB-ARBA"/>
</dbReference>
<dbReference type="AlphaFoldDB" id="A0A3S9HGQ2"/>
<dbReference type="CDD" id="cd00130">
    <property type="entry name" value="PAS"/>
    <property type="match status" value="2"/>
</dbReference>
<dbReference type="CDD" id="cd01949">
    <property type="entry name" value="GGDEF"/>
    <property type="match status" value="1"/>
</dbReference>
<dbReference type="RefSeq" id="WP_126126682.1">
    <property type="nucleotide sequence ID" value="NZ_CP034464.1"/>
</dbReference>
<evidence type="ECO:0000259" key="3">
    <source>
        <dbReference type="PROSITE" id="PS50887"/>
    </source>
</evidence>
<organism evidence="4 5">
    <name type="scientific">Undibacterium parvum</name>
    <dbReference type="NCBI Taxonomy" id="401471"/>
    <lineage>
        <taxon>Bacteria</taxon>
        <taxon>Pseudomonadati</taxon>
        <taxon>Pseudomonadota</taxon>
        <taxon>Betaproteobacteria</taxon>
        <taxon>Burkholderiales</taxon>
        <taxon>Oxalobacteraceae</taxon>
        <taxon>Undibacterium</taxon>
    </lineage>
</organism>
<dbReference type="SMART" id="SM00086">
    <property type="entry name" value="PAC"/>
    <property type="match status" value="1"/>
</dbReference>
<dbReference type="Pfam" id="PF08447">
    <property type="entry name" value="PAS_3"/>
    <property type="match status" value="1"/>
</dbReference>
<dbReference type="SMART" id="SM00267">
    <property type="entry name" value="GGDEF"/>
    <property type="match status" value="1"/>
</dbReference>
<dbReference type="InterPro" id="IPR043128">
    <property type="entry name" value="Rev_trsase/Diguanyl_cyclase"/>
</dbReference>
<dbReference type="NCBIfam" id="TIGR00254">
    <property type="entry name" value="GGDEF"/>
    <property type="match status" value="1"/>
</dbReference>
<keyword evidence="5" id="KW-1185">Reference proteome</keyword>
<dbReference type="PROSITE" id="PS50113">
    <property type="entry name" value="PAC"/>
    <property type="match status" value="1"/>
</dbReference>
<evidence type="ECO:0000313" key="4">
    <source>
        <dbReference type="EMBL" id="AZP11294.1"/>
    </source>
</evidence>
<name>A0A3S9HGQ2_9BURK</name>
<reference evidence="4 5" key="1">
    <citation type="journal article" date="2011" name="Int. J. Syst. Evol. Microbiol.">
        <title>Description of Undibacterium oligocarboniphilum sp. nov., isolated from purified water, and Undibacterium pigrum strain CCUG 49012 as the type strain of Undibacterium parvum sp. nov., and emended descriptions of the genus Undibacterium and the species Undibacterium pigrum.</title>
        <authorList>
            <person name="Eder W."/>
            <person name="Wanner G."/>
            <person name="Ludwig W."/>
            <person name="Busse H.J."/>
            <person name="Ziemke-Kageler F."/>
            <person name="Lang E."/>
        </authorList>
    </citation>
    <scope>NUCLEOTIDE SEQUENCE [LARGE SCALE GENOMIC DNA]</scope>
    <source>
        <strain evidence="4 5">DSM 23061</strain>
    </source>
</reference>